<dbReference type="EMBL" id="CH940650">
    <property type="protein sequence ID" value="EDW66790.2"/>
    <property type="molecule type" value="Genomic_DNA"/>
</dbReference>
<dbReference type="HOGENOM" id="CLU_837506_0_0_1"/>
<keyword evidence="1" id="KW-0175">Coiled coil</keyword>
<dbReference type="InParanoid" id="B4LXK6"/>
<gene>
    <name evidence="2" type="primary">Dvir\GJ23433</name>
    <name evidence="2" type="ORF">Dvir_GJ23433</name>
</gene>
<dbReference type="OrthoDB" id="7869059at2759"/>
<evidence type="ECO:0000313" key="2">
    <source>
        <dbReference type="EMBL" id="EDW66790.2"/>
    </source>
</evidence>
<dbReference type="KEGG" id="dvi:6629354"/>
<dbReference type="STRING" id="7244.B4LXK6"/>
<name>B4LXK6_DROVI</name>
<reference evidence="2 3" key="1">
    <citation type="journal article" date="2007" name="Nature">
        <title>Evolution of genes and genomes on the Drosophila phylogeny.</title>
        <authorList>
            <consortium name="Drosophila 12 Genomes Consortium"/>
            <person name="Clark A.G."/>
            <person name="Eisen M.B."/>
            <person name="Smith D.R."/>
            <person name="Bergman C.M."/>
            <person name="Oliver B."/>
            <person name="Markow T.A."/>
            <person name="Kaufman T.C."/>
            <person name="Kellis M."/>
            <person name="Gelbart W."/>
            <person name="Iyer V.N."/>
            <person name="Pollard D.A."/>
            <person name="Sackton T.B."/>
            <person name="Larracuente A.M."/>
            <person name="Singh N.D."/>
            <person name="Abad J.P."/>
            <person name="Abt D.N."/>
            <person name="Adryan B."/>
            <person name="Aguade M."/>
            <person name="Akashi H."/>
            <person name="Anderson W.W."/>
            <person name="Aquadro C.F."/>
            <person name="Ardell D.H."/>
            <person name="Arguello R."/>
            <person name="Artieri C.G."/>
            <person name="Barbash D.A."/>
            <person name="Barker D."/>
            <person name="Barsanti P."/>
            <person name="Batterham P."/>
            <person name="Batzoglou S."/>
            <person name="Begun D."/>
            <person name="Bhutkar A."/>
            <person name="Blanco E."/>
            <person name="Bosak S.A."/>
            <person name="Bradley R.K."/>
            <person name="Brand A.D."/>
            <person name="Brent M.R."/>
            <person name="Brooks A.N."/>
            <person name="Brown R.H."/>
            <person name="Butlin R.K."/>
            <person name="Caggese C."/>
            <person name="Calvi B.R."/>
            <person name="Bernardo de Carvalho A."/>
            <person name="Caspi A."/>
            <person name="Castrezana S."/>
            <person name="Celniker S.E."/>
            <person name="Chang J.L."/>
            <person name="Chapple C."/>
            <person name="Chatterji S."/>
            <person name="Chinwalla A."/>
            <person name="Civetta A."/>
            <person name="Clifton S.W."/>
            <person name="Comeron J.M."/>
            <person name="Costello J.C."/>
            <person name="Coyne J.A."/>
            <person name="Daub J."/>
            <person name="David R.G."/>
            <person name="Delcher A.L."/>
            <person name="Delehaunty K."/>
            <person name="Do C.B."/>
            <person name="Ebling H."/>
            <person name="Edwards K."/>
            <person name="Eickbush T."/>
            <person name="Evans J.D."/>
            <person name="Filipski A."/>
            <person name="Findeiss S."/>
            <person name="Freyhult E."/>
            <person name="Fulton L."/>
            <person name="Fulton R."/>
            <person name="Garcia A.C."/>
            <person name="Gardiner A."/>
            <person name="Garfield D.A."/>
            <person name="Garvin B.E."/>
            <person name="Gibson G."/>
            <person name="Gilbert D."/>
            <person name="Gnerre S."/>
            <person name="Godfrey J."/>
            <person name="Good R."/>
            <person name="Gotea V."/>
            <person name="Gravely B."/>
            <person name="Greenberg A.J."/>
            <person name="Griffiths-Jones S."/>
            <person name="Gross S."/>
            <person name="Guigo R."/>
            <person name="Gustafson E.A."/>
            <person name="Haerty W."/>
            <person name="Hahn M.W."/>
            <person name="Halligan D.L."/>
            <person name="Halpern A.L."/>
            <person name="Halter G.M."/>
            <person name="Han M.V."/>
            <person name="Heger A."/>
            <person name="Hillier L."/>
            <person name="Hinrichs A.S."/>
            <person name="Holmes I."/>
            <person name="Hoskins R.A."/>
            <person name="Hubisz M.J."/>
            <person name="Hultmark D."/>
            <person name="Huntley M.A."/>
            <person name="Jaffe D.B."/>
            <person name="Jagadeeshan S."/>
            <person name="Jeck W.R."/>
            <person name="Johnson J."/>
            <person name="Jones C.D."/>
            <person name="Jordan W.C."/>
            <person name="Karpen G.H."/>
            <person name="Kataoka E."/>
            <person name="Keightley P.D."/>
            <person name="Kheradpour P."/>
            <person name="Kirkness E.F."/>
            <person name="Koerich L.B."/>
            <person name="Kristiansen K."/>
            <person name="Kudrna D."/>
            <person name="Kulathinal R.J."/>
            <person name="Kumar S."/>
            <person name="Kwok R."/>
            <person name="Lander E."/>
            <person name="Langley C.H."/>
            <person name="Lapoint R."/>
            <person name="Lazzaro B.P."/>
            <person name="Lee S.J."/>
            <person name="Levesque L."/>
            <person name="Li R."/>
            <person name="Lin C.F."/>
            <person name="Lin M.F."/>
            <person name="Lindblad-Toh K."/>
            <person name="Llopart A."/>
            <person name="Long M."/>
            <person name="Low L."/>
            <person name="Lozovsky E."/>
            <person name="Lu J."/>
            <person name="Luo M."/>
            <person name="Machado C.A."/>
            <person name="Makalowski W."/>
            <person name="Marzo M."/>
            <person name="Matsuda M."/>
            <person name="Matzkin L."/>
            <person name="McAllister B."/>
            <person name="McBride C.S."/>
            <person name="McKernan B."/>
            <person name="McKernan K."/>
            <person name="Mendez-Lago M."/>
            <person name="Minx P."/>
            <person name="Mollenhauer M.U."/>
            <person name="Montooth K."/>
            <person name="Mount S.M."/>
            <person name="Mu X."/>
            <person name="Myers E."/>
            <person name="Negre B."/>
            <person name="Newfeld S."/>
            <person name="Nielsen R."/>
            <person name="Noor M.A."/>
            <person name="O'Grady P."/>
            <person name="Pachter L."/>
            <person name="Papaceit M."/>
            <person name="Parisi M.J."/>
            <person name="Parisi M."/>
            <person name="Parts L."/>
            <person name="Pedersen J.S."/>
            <person name="Pesole G."/>
            <person name="Phillippy A.M."/>
            <person name="Ponting C.P."/>
            <person name="Pop M."/>
            <person name="Porcelli D."/>
            <person name="Powell J.R."/>
            <person name="Prohaska S."/>
            <person name="Pruitt K."/>
            <person name="Puig M."/>
            <person name="Quesneville H."/>
            <person name="Ram K.R."/>
            <person name="Rand D."/>
            <person name="Rasmussen M.D."/>
            <person name="Reed L.K."/>
            <person name="Reenan R."/>
            <person name="Reily A."/>
            <person name="Remington K.A."/>
            <person name="Rieger T.T."/>
            <person name="Ritchie M.G."/>
            <person name="Robin C."/>
            <person name="Rogers Y.H."/>
            <person name="Rohde C."/>
            <person name="Rozas J."/>
            <person name="Rubenfield M.J."/>
            <person name="Ruiz A."/>
            <person name="Russo S."/>
            <person name="Salzberg S.L."/>
            <person name="Sanchez-Gracia A."/>
            <person name="Saranga D.J."/>
            <person name="Sato H."/>
            <person name="Schaeffer S.W."/>
            <person name="Schatz M.C."/>
            <person name="Schlenke T."/>
            <person name="Schwartz R."/>
            <person name="Segarra C."/>
            <person name="Singh R.S."/>
            <person name="Sirot L."/>
            <person name="Sirota M."/>
            <person name="Sisneros N.B."/>
            <person name="Smith C.D."/>
            <person name="Smith T.F."/>
            <person name="Spieth J."/>
            <person name="Stage D.E."/>
            <person name="Stark A."/>
            <person name="Stephan W."/>
            <person name="Strausberg R.L."/>
            <person name="Strempel S."/>
            <person name="Sturgill D."/>
            <person name="Sutton G."/>
            <person name="Sutton G.G."/>
            <person name="Tao W."/>
            <person name="Teichmann S."/>
            <person name="Tobari Y.N."/>
            <person name="Tomimura Y."/>
            <person name="Tsolas J.M."/>
            <person name="Valente V.L."/>
            <person name="Venter E."/>
            <person name="Venter J.C."/>
            <person name="Vicario S."/>
            <person name="Vieira F.G."/>
            <person name="Vilella A.J."/>
            <person name="Villasante A."/>
            <person name="Walenz B."/>
            <person name="Wang J."/>
            <person name="Wasserman M."/>
            <person name="Watts T."/>
            <person name="Wilson D."/>
            <person name="Wilson R.K."/>
            <person name="Wing R.A."/>
            <person name="Wolfner M.F."/>
            <person name="Wong A."/>
            <person name="Wong G.K."/>
            <person name="Wu C.I."/>
            <person name="Wu G."/>
            <person name="Yamamoto D."/>
            <person name="Yang H.P."/>
            <person name="Yang S.P."/>
            <person name="Yorke J.A."/>
            <person name="Yoshida K."/>
            <person name="Zdobnov E."/>
            <person name="Zhang P."/>
            <person name="Zhang Y."/>
            <person name="Zimin A.V."/>
            <person name="Baldwin J."/>
            <person name="Abdouelleil A."/>
            <person name="Abdulkadir J."/>
            <person name="Abebe A."/>
            <person name="Abera B."/>
            <person name="Abreu J."/>
            <person name="Acer S.C."/>
            <person name="Aftuck L."/>
            <person name="Alexander A."/>
            <person name="An P."/>
            <person name="Anderson E."/>
            <person name="Anderson S."/>
            <person name="Arachi H."/>
            <person name="Azer M."/>
            <person name="Bachantsang P."/>
            <person name="Barry A."/>
            <person name="Bayul T."/>
            <person name="Berlin A."/>
            <person name="Bessette D."/>
            <person name="Bloom T."/>
            <person name="Blye J."/>
            <person name="Boguslavskiy L."/>
            <person name="Bonnet C."/>
            <person name="Boukhgalter B."/>
            <person name="Bourzgui I."/>
            <person name="Brown A."/>
            <person name="Cahill P."/>
            <person name="Channer S."/>
            <person name="Cheshatsang Y."/>
            <person name="Chuda L."/>
            <person name="Citroen M."/>
            <person name="Collymore A."/>
            <person name="Cooke P."/>
            <person name="Costello M."/>
            <person name="D'Aco K."/>
            <person name="Daza R."/>
            <person name="De Haan G."/>
            <person name="DeGray S."/>
            <person name="DeMaso C."/>
            <person name="Dhargay N."/>
            <person name="Dooley K."/>
            <person name="Dooley E."/>
            <person name="Doricent M."/>
            <person name="Dorje P."/>
            <person name="Dorjee K."/>
            <person name="Dupes A."/>
            <person name="Elong R."/>
            <person name="Falk J."/>
            <person name="Farina A."/>
            <person name="Faro S."/>
            <person name="Ferguson D."/>
            <person name="Fisher S."/>
            <person name="Foley C.D."/>
            <person name="Franke A."/>
            <person name="Friedrich D."/>
            <person name="Gadbois L."/>
            <person name="Gearin G."/>
            <person name="Gearin C.R."/>
            <person name="Giannoukos G."/>
            <person name="Goode T."/>
            <person name="Graham J."/>
            <person name="Grandbois E."/>
            <person name="Grewal S."/>
            <person name="Gyaltsen K."/>
            <person name="Hafez N."/>
            <person name="Hagos B."/>
            <person name="Hall J."/>
            <person name="Henson C."/>
            <person name="Hollinger A."/>
            <person name="Honan T."/>
            <person name="Huard M.D."/>
            <person name="Hughes L."/>
            <person name="Hurhula B."/>
            <person name="Husby M.E."/>
            <person name="Kamat A."/>
            <person name="Kanga B."/>
            <person name="Kashin S."/>
            <person name="Khazanovich D."/>
            <person name="Kisner P."/>
            <person name="Lance K."/>
            <person name="Lara M."/>
            <person name="Lee W."/>
            <person name="Lennon N."/>
            <person name="Letendre F."/>
            <person name="LeVine R."/>
            <person name="Lipovsky A."/>
            <person name="Liu X."/>
            <person name="Liu J."/>
            <person name="Liu S."/>
            <person name="Lokyitsang T."/>
            <person name="Lokyitsang Y."/>
            <person name="Lubonja R."/>
            <person name="Lui A."/>
            <person name="MacDonald P."/>
            <person name="Magnisalis V."/>
            <person name="Maru K."/>
            <person name="Matthews C."/>
            <person name="McCusker W."/>
            <person name="McDonough S."/>
            <person name="Mehta T."/>
            <person name="Meldrim J."/>
            <person name="Meneus L."/>
            <person name="Mihai O."/>
            <person name="Mihalev A."/>
            <person name="Mihova T."/>
            <person name="Mittelman R."/>
            <person name="Mlenga V."/>
            <person name="Montmayeur A."/>
            <person name="Mulrain L."/>
            <person name="Navidi A."/>
            <person name="Naylor J."/>
            <person name="Negash T."/>
            <person name="Nguyen T."/>
            <person name="Nguyen N."/>
            <person name="Nicol R."/>
            <person name="Norbu C."/>
            <person name="Norbu N."/>
            <person name="Novod N."/>
            <person name="O'Neill B."/>
            <person name="Osman S."/>
            <person name="Markiewicz E."/>
            <person name="Oyono O.L."/>
            <person name="Patti C."/>
            <person name="Phunkhang P."/>
            <person name="Pierre F."/>
            <person name="Priest M."/>
            <person name="Raghuraman S."/>
            <person name="Rege F."/>
            <person name="Reyes R."/>
            <person name="Rise C."/>
            <person name="Rogov P."/>
            <person name="Ross K."/>
            <person name="Ryan E."/>
            <person name="Settipalli S."/>
            <person name="Shea T."/>
            <person name="Sherpa N."/>
            <person name="Shi L."/>
            <person name="Shih D."/>
            <person name="Sparrow T."/>
            <person name="Spaulding J."/>
            <person name="Stalker J."/>
            <person name="Stange-Thomann N."/>
            <person name="Stavropoulos S."/>
            <person name="Stone C."/>
            <person name="Strader C."/>
            <person name="Tesfaye S."/>
            <person name="Thomson T."/>
            <person name="Thoulutsang Y."/>
            <person name="Thoulutsang D."/>
            <person name="Topham K."/>
            <person name="Topping I."/>
            <person name="Tsamla T."/>
            <person name="Vassiliev H."/>
            <person name="Vo A."/>
            <person name="Wangchuk T."/>
            <person name="Wangdi T."/>
            <person name="Weiand M."/>
            <person name="Wilkinson J."/>
            <person name="Wilson A."/>
            <person name="Yadav S."/>
            <person name="Young G."/>
            <person name="Yu Q."/>
            <person name="Zembek L."/>
            <person name="Zhong D."/>
            <person name="Zimmer A."/>
            <person name="Zwirko Z."/>
            <person name="Jaffe D.B."/>
            <person name="Alvarez P."/>
            <person name="Brockman W."/>
            <person name="Butler J."/>
            <person name="Chin C."/>
            <person name="Gnerre S."/>
            <person name="Grabherr M."/>
            <person name="Kleber M."/>
            <person name="Mauceli E."/>
            <person name="MacCallum I."/>
        </authorList>
    </citation>
    <scope>NUCLEOTIDE SEQUENCE [LARGE SCALE GENOMIC DNA]</scope>
    <source>
        <strain evidence="3">Tucson 15010-1051.87</strain>
    </source>
</reference>
<evidence type="ECO:0000313" key="3">
    <source>
        <dbReference type="Proteomes" id="UP000008792"/>
    </source>
</evidence>
<dbReference type="eggNOG" id="KOG1181">
    <property type="taxonomic scope" value="Eukaryota"/>
</dbReference>
<feature type="coiled-coil region" evidence="1">
    <location>
        <begin position="84"/>
        <end position="131"/>
    </location>
</feature>
<organism evidence="2 3">
    <name type="scientific">Drosophila virilis</name>
    <name type="common">Fruit fly</name>
    <dbReference type="NCBI Taxonomy" id="7244"/>
    <lineage>
        <taxon>Eukaryota</taxon>
        <taxon>Metazoa</taxon>
        <taxon>Ecdysozoa</taxon>
        <taxon>Arthropoda</taxon>
        <taxon>Hexapoda</taxon>
        <taxon>Insecta</taxon>
        <taxon>Pterygota</taxon>
        <taxon>Neoptera</taxon>
        <taxon>Endopterygota</taxon>
        <taxon>Diptera</taxon>
        <taxon>Brachycera</taxon>
        <taxon>Muscomorpha</taxon>
        <taxon>Ephydroidea</taxon>
        <taxon>Drosophilidae</taxon>
        <taxon>Drosophila</taxon>
    </lineage>
</organism>
<proteinExistence type="predicted"/>
<evidence type="ECO:0000256" key="1">
    <source>
        <dbReference type="SAM" id="Coils"/>
    </source>
</evidence>
<dbReference type="Proteomes" id="UP000008792">
    <property type="component" value="Unassembled WGS sequence"/>
</dbReference>
<dbReference type="Gene3D" id="3.30.160.60">
    <property type="entry name" value="Classic Zinc Finger"/>
    <property type="match status" value="1"/>
</dbReference>
<accession>B4LXK6</accession>
<protein>
    <submittedName>
        <fullName evidence="2">Uncharacterized protein</fullName>
    </submittedName>
</protein>
<keyword evidence="3" id="KW-1185">Reference proteome</keyword>
<dbReference type="AlphaFoldDB" id="B4LXK6"/>
<dbReference type="SMR" id="B4LXK6"/>
<sequence>MAYQNVQWRQATYYPLYAMPLQNNSSRNPTMGWCAYGNWNSSQSVQYTQGVQTTNLNLAAQISGLECQLISQLDARGKQAIQLKTVLQRETDLLEENKKLLTENTRLTNSLKAAKDELSDFKSQLKRESNVKAEQAIQLKIVLQNEEHLVNANQKLIAANALLTNSLNAIKDDIADSVNAKLKCSKLEDELAKLKCQLEHRDAHVNALTAVNEMLLNGNEKRDETIAKYKRKLQRYMNPSSSSDCESLLENSSLVQVSCNTPSPRRIGCKALQAPSSLGADNSIGPWICLSCGSSTSPINFSSYAEFRRHLTESHTEPIDPALCELCGWRSDSDQELHFHMFKKHQIESLFYTFSKSAILDK</sequence>